<proteinExistence type="predicted"/>
<gene>
    <name evidence="1" type="ORF">BJ508DRAFT_194628</name>
</gene>
<evidence type="ECO:0000313" key="2">
    <source>
        <dbReference type="Proteomes" id="UP000275078"/>
    </source>
</evidence>
<evidence type="ECO:0000313" key="1">
    <source>
        <dbReference type="EMBL" id="RPA84845.1"/>
    </source>
</evidence>
<name>A0A3N4IFD4_ASCIM</name>
<protein>
    <submittedName>
        <fullName evidence="1">Uncharacterized protein</fullName>
    </submittedName>
</protein>
<dbReference type="AlphaFoldDB" id="A0A3N4IFD4"/>
<dbReference type="STRING" id="1160509.A0A3N4IFD4"/>
<organism evidence="1 2">
    <name type="scientific">Ascobolus immersus RN42</name>
    <dbReference type="NCBI Taxonomy" id="1160509"/>
    <lineage>
        <taxon>Eukaryota</taxon>
        <taxon>Fungi</taxon>
        <taxon>Dikarya</taxon>
        <taxon>Ascomycota</taxon>
        <taxon>Pezizomycotina</taxon>
        <taxon>Pezizomycetes</taxon>
        <taxon>Pezizales</taxon>
        <taxon>Ascobolaceae</taxon>
        <taxon>Ascobolus</taxon>
    </lineage>
</organism>
<reference evidence="1 2" key="1">
    <citation type="journal article" date="2018" name="Nat. Ecol. Evol.">
        <title>Pezizomycetes genomes reveal the molecular basis of ectomycorrhizal truffle lifestyle.</title>
        <authorList>
            <person name="Murat C."/>
            <person name="Payen T."/>
            <person name="Noel B."/>
            <person name="Kuo A."/>
            <person name="Morin E."/>
            <person name="Chen J."/>
            <person name="Kohler A."/>
            <person name="Krizsan K."/>
            <person name="Balestrini R."/>
            <person name="Da Silva C."/>
            <person name="Montanini B."/>
            <person name="Hainaut M."/>
            <person name="Levati E."/>
            <person name="Barry K.W."/>
            <person name="Belfiori B."/>
            <person name="Cichocki N."/>
            <person name="Clum A."/>
            <person name="Dockter R.B."/>
            <person name="Fauchery L."/>
            <person name="Guy J."/>
            <person name="Iotti M."/>
            <person name="Le Tacon F."/>
            <person name="Lindquist E.A."/>
            <person name="Lipzen A."/>
            <person name="Malagnac F."/>
            <person name="Mello A."/>
            <person name="Molinier V."/>
            <person name="Miyauchi S."/>
            <person name="Poulain J."/>
            <person name="Riccioni C."/>
            <person name="Rubini A."/>
            <person name="Sitrit Y."/>
            <person name="Splivallo R."/>
            <person name="Traeger S."/>
            <person name="Wang M."/>
            <person name="Zifcakova L."/>
            <person name="Wipf D."/>
            <person name="Zambonelli A."/>
            <person name="Paolocci F."/>
            <person name="Nowrousian M."/>
            <person name="Ottonello S."/>
            <person name="Baldrian P."/>
            <person name="Spatafora J.W."/>
            <person name="Henrissat B."/>
            <person name="Nagy L.G."/>
            <person name="Aury J.M."/>
            <person name="Wincker P."/>
            <person name="Grigoriev I.V."/>
            <person name="Bonfante P."/>
            <person name="Martin F.M."/>
        </authorList>
    </citation>
    <scope>NUCLEOTIDE SEQUENCE [LARGE SCALE GENOMIC DNA]</scope>
    <source>
        <strain evidence="1 2">RN42</strain>
    </source>
</reference>
<dbReference type="Pfam" id="PF18759">
    <property type="entry name" value="Plavaka"/>
    <property type="match status" value="1"/>
</dbReference>
<dbReference type="OrthoDB" id="5322288at2759"/>
<dbReference type="Proteomes" id="UP000275078">
    <property type="component" value="Unassembled WGS sequence"/>
</dbReference>
<feature type="non-terminal residue" evidence="1">
    <location>
        <position position="1"/>
    </location>
</feature>
<keyword evidence="2" id="KW-1185">Reference proteome</keyword>
<dbReference type="EMBL" id="ML119657">
    <property type="protein sequence ID" value="RPA84845.1"/>
    <property type="molecule type" value="Genomic_DNA"/>
</dbReference>
<accession>A0A3N4IFD4</accession>
<sequence length="169" mass="19194">LHTAEWWWRKQDELPFGRTLVPVLFASDATQLSTHSGDHDCWLIYMSVGNLPSSIRAKPSTNAWILIAILLMPPKKDDSLEKDAWGKPRCSLTAEEKEKYKAYKDDVLHQVLEHILAPMKSAMEEGMLMDCADGQVRIVVPKLAGWIADYQEYSKIYQINKDGCAVCEV</sequence>
<feature type="non-terminal residue" evidence="1">
    <location>
        <position position="169"/>
    </location>
</feature>
<dbReference type="InterPro" id="IPR041078">
    <property type="entry name" value="Plavaka"/>
</dbReference>